<name>A0A409YL20_9AGAR</name>
<dbReference type="STRING" id="181874.A0A409YL20"/>
<proteinExistence type="predicted"/>
<evidence type="ECO:0008006" key="3">
    <source>
        <dbReference type="Google" id="ProtNLM"/>
    </source>
</evidence>
<gene>
    <name evidence="1" type="ORF">CVT24_007384</name>
</gene>
<protein>
    <recommendedName>
        <fullName evidence="3">ABM domain-containing protein</fullName>
    </recommendedName>
</protein>
<accession>A0A409YL20</accession>
<dbReference type="EMBL" id="NHTK01001027">
    <property type="protein sequence ID" value="PPR03736.1"/>
    <property type="molecule type" value="Genomic_DNA"/>
</dbReference>
<sequence>MSFVESISFTAAPAFLADRSLANATFEKIVALDGVLGLYQGFVEEDPNVFYIAIVWSTPNTKLSDYPDALSGLTSLTATHNQPTHYRTTLNGIIDVSVDAPATEVLSLRLKGGFEYPELDEIMKTMAKDINEGKVEGALVPCVWGPAENLSPSPEEPAGTPFLSFAGWTFSDLHRAFEKQMHGLAGSDPAYGALFMRFITIVEDIKMLHVNYKKFERSISRRAPIKMMAIIEA</sequence>
<reference evidence="1 2" key="1">
    <citation type="journal article" date="2018" name="Evol. Lett.">
        <title>Horizontal gene cluster transfer increased hallucinogenic mushroom diversity.</title>
        <authorList>
            <person name="Reynolds H.T."/>
            <person name="Vijayakumar V."/>
            <person name="Gluck-Thaler E."/>
            <person name="Korotkin H.B."/>
            <person name="Matheny P.B."/>
            <person name="Slot J.C."/>
        </authorList>
    </citation>
    <scope>NUCLEOTIDE SEQUENCE [LARGE SCALE GENOMIC DNA]</scope>
    <source>
        <strain evidence="1 2">2629</strain>
    </source>
</reference>
<comment type="caution">
    <text evidence="1">The sequence shown here is derived from an EMBL/GenBank/DDBJ whole genome shotgun (WGS) entry which is preliminary data.</text>
</comment>
<evidence type="ECO:0000313" key="2">
    <source>
        <dbReference type="Proteomes" id="UP000284842"/>
    </source>
</evidence>
<organism evidence="1 2">
    <name type="scientific">Panaeolus cyanescens</name>
    <dbReference type="NCBI Taxonomy" id="181874"/>
    <lineage>
        <taxon>Eukaryota</taxon>
        <taxon>Fungi</taxon>
        <taxon>Dikarya</taxon>
        <taxon>Basidiomycota</taxon>
        <taxon>Agaricomycotina</taxon>
        <taxon>Agaricomycetes</taxon>
        <taxon>Agaricomycetidae</taxon>
        <taxon>Agaricales</taxon>
        <taxon>Agaricineae</taxon>
        <taxon>Galeropsidaceae</taxon>
        <taxon>Panaeolus</taxon>
    </lineage>
</organism>
<keyword evidence="2" id="KW-1185">Reference proteome</keyword>
<dbReference type="Proteomes" id="UP000284842">
    <property type="component" value="Unassembled WGS sequence"/>
</dbReference>
<dbReference type="InParanoid" id="A0A409YL20"/>
<dbReference type="OrthoDB" id="10324189at2759"/>
<dbReference type="AlphaFoldDB" id="A0A409YL20"/>
<evidence type="ECO:0000313" key="1">
    <source>
        <dbReference type="EMBL" id="PPR03736.1"/>
    </source>
</evidence>